<dbReference type="OrthoDB" id="3787314at2759"/>
<evidence type="ECO:0000256" key="1">
    <source>
        <dbReference type="SAM" id="SignalP"/>
    </source>
</evidence>
<dbReference type="Proteomes" id="UP000799444">
    <property type="component" value="Unassembled WGS sequence"/>
</dbReference>
<gene>
    <name evidence="2" type="ORF">EJ04DRAFT_525255</name>
</gene>
<protein>
    <submittedName>
        <fullName evidence="2">Uncharacterized protein</fullName>
    </submittedName>
</protein>
<evidence type="ECO:0000313" key="2">
    <source>
        <dbReference type="EMBL" id="KAF2732558.1"/>
    </source>
</evidence>
<comment type="caution">
    <text evidence="2">The sequence shown here is derived from an EMBL/GenBank/DDBJ whole genome shotgun (WGS) entry which is preliminary data.</text>
</comment>
<proteinExistence type="predicted"/>
<feature type="signal peptide" evidence="1">
    <location>
        <begin position="1"/>
        <end position="20"/>
    </location>
</feature>
<reference evidence="2" key="1">
    <citation type="journal article" date="2020" name="Stud. Mycol.">
        <title>101 Dothideomycetes genomes: a test case for predicting lifestyles and emergence of pathogens.</title>
        <authorList>
            <person name="Haridas S."/>
            <person name="Albert R."/>
            <person name="Binder M."/>
            <person name="Bloem J."/>
            <person name="Labutti K."/>
            <person name="Salamov A."/>
            <person name="Andreopoulos B."/>
            <person name="Baker S."/>
            <person name="Barry K."/>
            <person name="Bills G."/>
            <person name="Bluhm B."/>
            <person name="Cannon C."/>
            <person name="Castanera R."/>
            <person name="Culley D."/>
            <person name="Daum C."/>
            <person name="Ezra D."/>
            <person name="Gonzalez J."/>
            <person name="Henrissat B."/>
            <person name="Kuo A."/>
            <person name="Liang C."/>
            <person name="Lipzen A."/>
            <person name="Lutzoni F."/>
            <person name="Magnuson J."/>
            <person name="Mondo S."/>
            <person name="Nolan M."/>
            <person name="Ohm R."/>
            <person name="Pangilinan J."/>
            <person name="Park H.-J."/>
            <person name="Ramirez L."/>
            <person name="Alfaro M."/>
            <person name="Sun H."/>
            <person name="Tritt A."/>
            <person name="Yoshinaga Y."/>
            <person name="Zwiers L.-H."/>
            <person name="Turgeon B."/>
            <person name="Goodwin S."/>
            <person name="Spatafora J."/>
            <person name="Crous P."/>
            <person name="Grigoriev I."/>
        </authorList>
    </citation>
    <scope>NUCLEOTIDE SEQUENCE</scope>
    <source>
        <strain evidence="2">CBS 125425</strain>
    </source>
</reference>
<keyword evidence="3" id="KW-1185">Reference proteome</keyword>
<name>A0A9P4QRP0_9PLEO</name>
<evidence type="ECO:0000313" key="3">
    <source>
        <dbReference type="Proteomes" id="UP000799444"/>
    </source>
</evidence>
<accession>A0A9P4QRP0</accession>
<dbReference type="EMBL" id="ML996175">
    <property type="protein sequence ID" value="KAF2732558.1"/>
    <property type="molecule type" value="Genomic_DNA"/>
</dbReference>
<sequence length="125" mass="12812">MRSFQQVIVLLFALFTFALAEESAYDATVYITSTVYRVNTVTLSGYGTSSLANSTTTISASAVNVQPSSYFPIPSSNGTTAAVYPTGTIAPSSTSPPPAFTGAASHLNVNAFVGALAAGMAFLAL</sequence>
<organism evidence="2 3">
    <name type="scientific">Polyplosphaeria fusca</name>
    <dbReference type="NCBI Taxonomy" id="682080"/>
    <lineage>
        <taxon>Eukaryota</taxon>
        <taxon>Fungi</taxon>
        <taxon>Dikarya</taxon>
        <taxon>Ascomycota</taxon>
        <taxon>Pezizomycotina</taxon>
        <taxon>Dothideomycetes</taxon>
        <taxon>Pleosporomycetidae</taxon>
        <taxon>Pleosporales</taxon>
        <taxon>Tetraplosphaeriaceae</taxon>
        <taxon>Polyplosphaeria</taxon>
    </lineage>
</organism>
<keyword evidence="1" id="KW-0732">Signal</keyword>
<dbReference type="AlphaFoldDB" id="A0A9P4QRP0"/>
<feature type="chain" id="PRO_5040388615" evidence="1">
    <location>
        <begin position="21"/>
        <end position="125"/>
    </location>
</feature>